<gene>
    <name evidence="1" type="ORF">HRJ53_11780</name>
</gene>
<reference evidence="1" key="1">
    <citation type="submission" date="2020-06" db="EMBL/GenBank/DDBJ databases">
        <title>Legume-microbial interactions unlock mineral nutrients during tropical forest succession.</title>
        <authorList>
            <person name="Epihov D.Z."/>
        </authorList>
    </citation>
    <scope>NUCLEOTIDE SEQUENCE [LARGE SCALE GENOMIC DNA]</scope>
    <source>
        <strain evidence="1">Pan2503</strain>
    </source>
</reference>
<dbReference type="Proteomes" id="UP000567293">
    <property type="component" value="Unassembled WGS sequence"/>
</dbReference>
<dbReference type="AlphaFoldDB" id="A0A7V8SXF5"/>
<evidence type="ECO:0000313" key="1">
    <source>
        <dbReference type="EMBL" id="MBA0085667.1"/>
    </source>
</evidence>
<proteinExistence type="predicted"/>
<organism evidence="1 2">
    <name type="scientific">Candidatus Acidiferrum panamense</name>
    <dbReference type="NCBI Taxonomy" id="2741543"/>
    <lineage>
        <taxon>Bacteria</taxon>
        <taxon>Pseudomonadati</taxon>
        <taxon>Acidobacteriota</taxon>
        <taxon>Terriglobia</taxon>
        <taxon>Candidatus Acidiferrales</taxon>
        <taxon>Candidatus Acidiferrum</taxon>
    </lineage>
</organism>
<sequence>MTIPLPVISGVWRVTFNWHNAVTGWNTANVMHFREITSGPLSSSAVAGTISANLHSDMWVGKVSGDQLVNYQMIRLDGTSATAIELPTGSGWAPVGSGDVAPQVAAIIKLQTGIRGRSNRGRIYLSNQGEANTTNGAITPSSIVTAATTAWTTFQTNIQSGSGNNIVLGVASYMRAHGGSGAHFNPATNIVCETMCATQRRRQPGRKVARH</sequence>
<accession>A0A7V8SXF5</accession>
<comment type="caution">
    <text evidence="1">The sequence shown here is derived from an EMBL/GenBank/DDBJ whole genome shotgun (WGS) entry which is preliminary data.</text>
</comment>
<evidence type="ECO:0000313" key="2">
    <source>
        <dbReference type="Proteomes" id="UP000567293"/>
    </source>
</evidence>
<dbReference type="EMBL" id="JACDQQ010001147">
    <property type="protein sequence ID" value="MBA0085667.1"/>
    <property type="molecule type" value="Genomic_DNA"/>
</dbReference>
<name>A0A7V8SXF5_9BACT</name>
<keyword evidence="2" id="KW-1185">Reference proteome</keyword>
<protein>
    <submittedName>
        <fullName evidence="1">Uncharacterized protein</fullName>
    </submittedName>
</protein>